<keyword evidence="6 10" id="KW-0808">Transferase</keyword>
<evidence type="ECO:0000256" key="4">
    <source>
        <dbReference type="ARBA" id="ARBA00022552"/>
    </source>
</evidence>
<evidence type="ECO:0000313" key="13">
    <source>
        <dbReference type="Proteomes" id="UP000824142"/>
    </source>
</evidence>
<dbReference type="InterPro" id="IPR029028">
    <property type="entry name" value="Alpha/beta_knot_MTases"/>
</dbReference>
<dbReference type="EMBL" id="DVNO01000018">
    <property type="protein sequence ID" value="HIU65454.1"/>
    <property type="molecule type" value="Genomic_DNA"/>
</dbReference>
<sequence length="218" mass="23925">MKNVPRIYLGENIESGTMIPAGREIVHYIKHVMRRSDFLGFGSGREFSAKISEDGRFIDIGAQTDHTDPSNDVTLLFAPVKRTDDLLNMATQLGVRAFQPVITEHTVTKHINWERMRKIVVEASEQSGRNSIPVILPEKNFLDVDLSNIVFADERCAYGAELPTDAMGAKYVFVGPEGGFSEKEFAAFDAAGAKGISLGKTILRAELAAAIAISRVIL</sequence>
<comment type="caution">
    <text evidence="12">The sequence shown here is derived from an EMBL/GenBank/DDBJ whole genome shotgun (WGS) entry which is preliminary data.</text>
</comment>
<comment type="subcellular location">
    <subcellularLocation>
        <location evidence="1 10">Cytoplasm</location>
    </subcellularLocation>
</comment>
<evidence type="ECO:0000256" key="10">
    <source>
        <dbReference type="PIRNR" id="PIRNR015601"/>
    </source>
</evidence>
<comment type="function">
    <text evidence="8 10">Specifically methylates the N3 position of the uracil ring of uridine 1498 (m3U1498) in 16S rRNA. Acts on the fully assembled 30S ribosomal subunit.</text>
</comment>
<organism evidence="12 13">
    <name type="scientific">Candidatus Enterousia avicola</name>
    <dbReference type="NCBI Taxonomy" id="2840787"/>
    <lineage>
        <taxon>Bacteria</taxon>
        <taxon>Pseudomonadati</taxon>
        <taxon>Pseudomonadota</taxon>
        <taxon>Alphaproteobacteria</taxon>
        <taxon>Candidatus Enterousia</taxon>
    </lineage>
</organism>
<dbReference type="Proteomes" id="UP000824142">
    <property type="component" value="Unassembled WGS sequence"/>
</dbReference>
<dbReference type="EC" id="2.1.1.193" evidence="10"/>
<proteinExistence type="inferred from homology"/>
<dbReference type="NCBIfam" id="TIGR00046">
    <property type="entry name" value="RsmE family RNA methyltransferase"/>
    <property type="match status" value="1"/>
</dbReference>
<evidence type="ECO:0000256" key="1">
    <source>
        <dbReference type="ARBA" id="ARBA00004496"/>
    </source>
</evidence>
<evidence type="ECO:0000256" key="7">
    <source>
        <dbReference type="ARBA" id="ARBA00022691"/>
    </source>
</evidence>
<reference evidence="12" key="2">
    <citation type="journal article" date="2021" name="PeerJ">
        <title>Extensive microbial diversity within the chicken gut microbiome revealed by metagenomics and culture.</title>
        <authorList>
            <person name="Gilroy R."/>
            <person name="Ravi A."/>
            <person name="Getino M."/>
            <person name="Pursley I."/>
            <person name="Horton D.L."/>
            <person name="Alikhan N.F."/>
            <person name="Baker D."/>
            <person name="Gharbi K."/>
            <person name="Hall N."/>
            <person name="Watson M."/>
            <person name="Adriaenssens E.M."/>
            <person name="Foster-Nyarko E."/>
            <person name="Jarju S."/>
            <person name="Secka A."/>
            <person name="Antonio M."/>
            <person name="Oren A."/>
            <person name="Chaudhuri R.R."/>
            <person name="La Ragione R."/>
            <person name="Hildebrand F."/>
            <person name="Pallen M.J."/>
        </authorList>
    </citation>
    <scope>NUCLEOTIDE SEQUENCE</scope>
    <source>
        <strain evidence="12">CHK136-897</strain>
    </source>
</reference>
<accession>A0A9D1MS36</accession>
<comment type="similarity">
    <text evidence="2 10">Belongs to the RNA methyltransferase RsmE family.</text>
</comment>
<keyword evidence="4 10" id="KW-0698">rRNA processing</keyword>
<dbReference type="InterPro" id="IPR029026">
    <property type="entry name" value="tRNA_m1G_MTases_N"/>
</dbReference>
<dbReference type="InterPro" id="IPR006700">
    <property type="entry name" value="RsmE"/>
</dbReference>
<dbReference type="Pfam" id="PF04452">
    <property type="entry name" value="Methyltrans_RNA"/>
    <property type="match status" value="1"/>
</dbReference>
<evidence type="ECO:0000256" key="9">
    <source>
        <dbReference type="ARBA" id="ARBA00047944"/>
    </source>
</evidence>
<evidence type="ECO:0000256" key="5">
    <source>
        <dbReference type="ARBA" id="ARBA00022603"/>
    </source>
</evidence>
<dbReference type="PIRSF" id="PIRSF015601">
    <property type="entry name" value="MTase_slr0722"/>
    <property type="match status" value="1"/>
</dbReference>
<name>A0A9D1MS36_9PROT</name>
<evidence type="ECO:0000256" key="3">
    <source>
        <dbReference type="ARBA" id="ARBA00022490"/>
    </source>
</evidence>
<dbReference type="PANTHER" id="PTHR30027">
    <property type="entry name" value="RIBOSOMAL RNA SMALL SUBUNIT METHYLTRANSFERASE E"/>
    <property type="match status" value="1"/>
</dbReference>
<gene>
    <name evidence="12" type="ORF">IAC63_02320</name>
</gene>
<evidence type="ECO:0000259" key="11">
    <source>
        <dbReference type="Pfam" id="PF04452"/>
    </source>
</evidence>
<evidence type="ECO:0000256" key="8">
    <source>
        <dbReference type="ARBA" id="ARBA00025699"/>
    </source>
</evidence>
<keyword evidence="7 10" id="KW-0949">S-adenosyl-L-methionine</keyword>
<feature type="domain" description="Ribosomal RNA small subunit methyltransferase E methyltransferase" evidence="11">
    <location>
        <begin position="71"/>
        <end position="216"/>
    </location>
</feature>
<keyword evidence="3 10" id="KW-0963">Cytoplasm</keyword>
<dbReference type="GO" id="GO:0070475">
    <property type="term" value="P:rRNA base methylation"/>
    <property type="evidence" value="ECO:0007669"/>
    <property type="project" value="TreeGrafter"/>
</dbReference>
<dbReference type="Gene3D" id="3.40.1280.10">
    <property type="match status" value="1"/>
</dbReference>
<dbReference type="AlphaFoldDB" id="A0A9D1MS36"/>
<evidence type="ECO:0000313" key="12">
    <source>
        <dbReference type="EMBL" id="HIU65454.1"/>
    </source>
</evidence>
<reference evidence="12" key="1">
    <citation type="submission" date="2020-10" db="EMBL/GenBank/DDBJ databases">
        <authorList>
            <person name="Gilroy R."/>
        </authorList>
    </citation>
    <scope>NUCLEOTIDE SEQUENCE</scope>
    <source>
        <strain evidence="12">CHK136-897</strain>
    </source>
</reference>
<evidence type="ECO:0000256" key="6">
    <source>
        <dbReference type="ARBA" id="ARBA00022679"/>
    </source>
</evidence>
<dbReference type="GO" id="GO:0070042">
    <property type="term" value="F:rRNA (uridine-N3-)-methyltransferase activity"/>
    <property type="evidence" value="ECO:0007669"/>
    <property type="project" value="TreeGrafter"/>
</dbReference>
<dbReference type="GO" id="GO:0005737">
    <property type="term" value="C:cytoplasm"/>
    <property type="evidence" value="ECO:0007669"/>
    <property type="project" value="UniProtKB-SubCell"/>
</dbReference>
<dbReference type="CDD" id="cd18084">
    <property type="entry name" value="RsmE-like"/>
    <property type="match status" value="1"/>
</dbReference>
<dbReference type="InterPro" id="IPR046886">
    <property type="entry name" value="RsmE_MTase_dom"/>
</dbReference>
<keyword evidence="5 10" id="KW-0489">Methyltransferase</keyword>
<dbReference type="SUPFAM" id="SSF75217">
    <property type="entry name" value="alpha/beta knot"/>
    <property type="match status" value="1"/>
</dbReference>
<dbReference type="PANTHER" id="PTHR30027:SF3">
    <property type="entry name" value="16S RRNA (URACIL(1498)-N(3))-METHYLTRANSFERASE"/>
    <property type="match status" value="1"/>
</dbReference>
<evidence type="ECO:0000256" key="2">
    <source>
        <dbReference type="ARBA" id="ARBA00005528"/>
    </source>
</evidence>
<comment type="catalytic activity">
    <reaction evidence="9 10">
        <text>uridine(1498) in 16S rRNA + S-adenosyl-L-methionine = N(3)-methyluridine(1498) in 16S rRNA + S-adenosyl-L-homocysteine + H(+)</text>
        <dbReference type="Rhea" id="RHEA:42920"/>
        <dbReference type="Rhea" id="RHEA-COMP:10283"/>
        <dbReference type="Rhea" id="RHEA-COMP:10284"/>
        <dbReference type="ChEBI" id="CHEBI:15378"/>
        <dbReference type="ChEBI" id="CHEBI:57856"/>
        <dbReference type="ChEBI" id="CHEBI:59789"/>
        <dbReference type="ChEBI" id="CHEBI:65315"/>
        <dbReference type="ChEBI" id="CHEBI:74502"/>
        <dbReference type="EC" id="2.1.1.193"/>
    </reaction>
</comment>
<protein>
    <recommendedName>
        <fullName evidence="10">Ribosomal RNA small subunit methyltransferase E</fullName>
        <ecNumber evidence="10">2.1.1.193</ecNumber>
    </recommendedName>
</protein>